<dbReference type="Proteomes" id="UP001196413">
    <property type="component" value="Unassembled WGS sequence"/>
</dbReference>
<keyword evidence="3" id="KW-1185">Reference proteome</keyword>
<accession>A0AAD5M2Q6</accession>
<feature type="signal peptide" evidence="1">
    <location>
        <begin position="1"/>
        <end position="16"/>
    </location>
</feature>
<gene>
    <name evidence="2" type="ORF">KIN20_007040</name>
</gene>
<proteinExistence type="predicted"/>
<sequence>MKWFFYFLTGVSVVLENRPITGTTEEGDGSGERDPGEDILQDGIEIRVARLKREANSTVAGHVAEVQPEEIVCDEATHKEAGKDNKCVMKEIMFMFRVVQDYSYTVAKLSGEAAPVKTV</sequence>
<feature type="chain" id="PRO_5042099977" evidence="1">
    <location>
        <begin position="17"/>
        <end position="119"/>
    </location>
</feature>
<evidence type="ECO:0000313" key="2">
    <source>
        <dbReference type="EMBL" id="KAJ1351090.1"/>
    </source>
</evidence>
<dbReference type="AlphaFoldDB" id="A0AAD5M2Q6"/>
<keyword evidence="1" id="KW-0732">Signal</keyword>
<comment type="caution">
    <text evidence="2">The sequence shown here is derived from an EMBL/GenBank/DDBJ whole genome shotgun (WGS) entry which is preliminary data.</text>
</comment>
<dbReference type="EMBL" id="JAHQIW010001004">
    <property type="protein sequence ID" value="KAJ1351090.1"/>
    <property type="molecule type" value="Genomic_DNA"/>
</dbReference>
<organism evidence="2 3">
    <name type="scientific">Parelaphostrongylus tenuis</name>
    <name type="common">Meningeal worm</name>
    <dbReference type="NCBI Taxonomy" id="148309"/>
    <lineage>
        <taxon>Eukaryota</taxon>
        <taxon>Metazoa</taxon>
        <taxon>Ecdysozoa</taxon>
        <taxon>Nematoda</taxon>
        <taxon>Chromadorea</taxon>
        <taxon>Rhabditida</taxon>
        <taxon>Rhabditina</taxon>
        <taxon>Rhabditomorpha</taxon>
        <taxon>Strongyloidea</taxon>
        <taxon>Metastrongylidae</taxon>
        <taxon>Parelaphostrongylus</taxon>
    </lineage>
</organism>
<name>A0AAD5M2Q6_PARTN</name>
<evidence type="ECO:0000313" key="3">
    <source>
        <dbReference type="Proteomes" id="UP001196413"/>
    </source>
</evidence>
<protein>
    <submittedName>
        <fullName evidence="2">Uncharacterized protein</fullName>
    </submittedName>
</protein>
<evidence type="ECO:0000256" key="1">
    <source>
        <dbReference type="SAM" id="SignalP"/>
    </source>
</evidence>
<reference evidence="2" key="1">
    <citation type="submission" date="2021-06" db="EMBL/GenBank/DDBJ databases">
        <title>Parelaphostrongylus tenuis whole genome reference sequence.</title>
        <authorList>
            <person name="Garwood T.J."/>
            <person name="Larsen P.A."/>
            <person name="Fountain-Jones N.M."/>
            <person name="Garbe J.R."/>
            <person name="Macchietto M.G."/>
            <person name="Kania S.A."/>
            <person name="Gerhold R.W."/>
            <person name="Richards J.E."/>
            <person name="Wolf T.M."/>
        </authorList>
    </citation>
    <scope>NUCLEOTIDE SEQUENCE</scope>
    <source>
        <strain evidence="2">MNPRO001-30</strain>
        <tissue evidence="2">Meninges</tissue>
    </source>
</reference>